<sequence>MNRTGTNRHLTGLLALTAVLLTSTAFSAVLADWRWFPPAVMTAVVVSCTGIALRMKRDSWWGVPLQLVALVVMLTALFGGSGPLGVIPTPATFGELARLLGEAVEVVRTGIPPVPSGTAITCLICLGIGVVTLLVDRIAVTGRAPAVAGLVLLCVFAVPASLADRMLPWWAFLGSAVGFAAILSAGSRGRPTAGSRTASVRRVSETVAVTSVACVVALLTGTVFTGVGTQGRIPGSDPDQAAPDTGEIGLRPFTSLRGQLDRDEPVELFRIKGLPRETYLRAMTLSRFDPERGWRLGSLPEGVPARERLPLPPGTKQRSSSPTRRVEIEPVGYRDAWLPVFGVPRRVLGIGDAWRYDPASGMIFTRRTDDTDSYTELATFPDPSEEELRASSGDSPVDQVYLETSGAGERVRELARRITANARNRFDRAVALNDYFTDPANGFTYDLSTAPASSHDALADFLFRGKRGYCEQFASAMAVLLREVGIPSRVAVGFTSGRDEGGERVITTEDAHAWVEAHFPGHGWITFDPTPLGEGRGSVPPYLDSSQQREDGRSPAPTSEPTSAPSPFDSGEEGQHTSQAASEDSDDTGVPVGALLSGGAALLLGVGFTAPAALRALRRRRRWSLAASGGIGTAGHAWRELLDEAIDRGNVSPPPGETPRRTAERVIESYGLPSDVAEAWHELASAVERERYGPPGGRVTGPQREALHRAVSGLRAVRPLGFRERLLPRSTRASGTPRRSPVRR</sequence>
<feature type="region of interest" description="Disordered" evidence="1">
    <location>
        <begin position="230"/>
        <end position="250"/>
    </location>
</feature>
<feature type="transmembrane region" description="Helical" evidence="2">
    <location>
        <begin position="114"/>
        <end position="134"/>
    </location>
</feature>
<keyword evidence="2" id="KW-0812">Transmembrane</keyword>
<reference evidence="5 6" key="1">
    <citation type="journal article" date="2014" name="PLoS ONE">
        <title>Identification and Characterization of a New Erythromycin Biosynthetic Gene Cluster in Actinopolyspora erythraea YIM90600, a Novel Erythronolide-Producing Halophilic Actinomycete Isolated from Salt Field.</title>
        <authorList>
            <person name="Chen D."/>
            <person name="Feng J."/>
            <person name="Huang L."/>
            <person name="Zhang Q."/>
            <person name="Wu J."/>
            <person name="Zhu X."/>
            <person name="Duan Y."/>
            <person name="Xu Z."/>
        </authorList>
    </citation>
    <scope>NUCLEOTIDE SEQUENCE [LARGE SCALE GENOMIC DNA]</scope>
    <source>
        <strain evidence="5 6">YIM90600</strain>
    </source>
</reference>
<evidence type="ECO:0000256" key="2">
    <source>
        <dbReference type="SAM" id="Phobius"/>
    </source>
</evidence>
<reference evidence="4 7" key="2">
    <citation type="submission" date="2017-08" db="EMBL/GenBank/DDBJ databases">
        <title>The complete genome sequence of moderately halophilic actinomycete Actinopolyspora erythraea YIM 90600, the producer of novel erythromycin, novel actinopolysporins A-C and tubercidin.</title>
        <authorList>
            <person name="Yin M."/>
            <person name="Tang S."/>
        </authorList>
    </citation>
    <scope>NUCLEOTIDE SEQUENCE [LARGE SCALE GENOMIC DNA]</scope>
    <source>
        <strain evidence="4 7">YIM 90600</strain>
    </source>
</reference>
<evidence type="ECO:0000313" key="7">
    <source>
        <dbReference type="Proteomes" id="UP000215043"/>
    </source>
</evidence>
<organism evidence="4 7">
    <name type="scientific">Actinopolyspora erythraea</name>
    <dbReference type="NCBI Taxonomy" id="414996"/>
    <lineage>
        <taxon>Bacteria</taxon>
        <taxon>Bacillati</taxon>
        <taxon>Actinomycetota</taxon>
        <taxon>Actinomycetes</taxon>
        <taxon>Actinopolysporales</taxon>
        <taxon>Actinopolysporaceae</taxon>
        <taxon>Actinopolyspora</taxon>
    </lineage>
</organism>
<feature type="compositionally biased region" description="Low complexity" evidence="1">
    <location>
        <begin position="554"/>
        <end position="567"/>
    </location>
</feature>
<evidence type="ECO:0000313" key="4">
    <source>
        <dbReference type="EMBL" id="ASU78220.1"/>
    </source>
</evidence>
<accession>A0A099D7C1</accession>
<dbReference type="Proteomes" id="UP000029737">
    <property type="component" value="Unassembled WGS sequence"/>
</dbReference>
<evidence type="ECO:0000259" key="3">
    <source>
        <dbReference type="SMART" id="SM00460"/>
    </source>
</evidence>
<proteinExistence type="predicted"/>
<feature type="region of interest" description="Disordered" evidence="1">
    <location>
        <begin position="526"/>
        <end position="592"/>
    </location>
</feature>
<dbReference type="OrthoDB" id="9804023at2"/>
<feature type="transmembrane region" description="Helical" evidence="2">
    <location>
        <begin position="207"/>
        <end position="227"/>
    </location>
</feature>
<protein>
    <recommendedName>
        <fullName evidence="3">Transglutaminase-like domain-containing protein</fullName>
    </recommendedName>
</protein>
<dbReference type="InterPro" id="IPR021878">
    <property type="entry name" value="TgpA_N"/>
</dbReference>
<evidence type="ECO:0000256" key="1">
    <source>
        <dbReference type="SAM" id="MobiDB-lite"/>
    </source>
</evidence>
<feature type="region of interest" description="Disordered" evidence="1">
    <location>
        <begin position="725"/>
        <end position="744"/>
    </location>
</feature>
<dbReference type="InterPro" id="IPR038765">
    <property type="entry name" value="Papain-like_cys_pep_sf"/>
</dbReference>
<dbReference type="InterPro" id="IPR025403">
    <property type="entry name" value="TgpA-like_C"/>
</dbReference>
<feature type="domain" description="Transglutaminase-like" evidence="3">
    <location>
        <begin position="462"/>
        <end position="531"/>
    </location>
</feature>
<dbReference type="RefSeq" id="WP_043572042.1">
    <property type="nucleotide sequence ID" value="NZ_CP022752.1"/>
</dbReference>
<dbReference type="Pfam" id="PF11992">
    <property type="entry name" value="TgpA_N"/>
    <property type="match status" value="1"/>
</dbReference>
<dbReference type="InterPro" id="IPR002931">
    <property type="entry name" value="Transglutaminase-like"/>
</dbReference>
<dbReference type="SMART" id="SM00460">
    <property type="entry name" value="TGc"/>
    <property type="match status" value="1"/>
</dbReference>
<feature type="transmembrane region" description="Helical" evidence="2">
    <location>
        <begin position="169"/>
        <end position="186"/>
    </location>
</feature>
<feature type="transmembrane region" description="Helical" evidence="2">
    <location>
        <begin position="592"/>
        <end position="614"/>
    </location>
</feature>
<name>A0A099D7C1_9ACTN</name>
<dbReference type="InterPro" id="IPR052901">
    <property type="entry name" value="Bact_TGase-like"/>
</dbReference>
<feature type="transmembrane region" description="Helical" evidence="2">
    <location>
        <begin position="60"/>
        <end position="80"/>
    </location>
</feature>
<dbReference type="EMBL" id="CP022752">
    <property type="protein sequence ID" value="ASU78220.1"/>
    <property type="molecule type" value="Genomic_DNA"/>
</dbReference>
<dbReference type="Gene3D" id="3.10.620.30">
    <property type="match status" value="1"/>
</dbReference>
<evidence type="ECO:0000313" key="6">
    <source>
        <dbReference type="Proteomes" id="UP000029737"/>
    </source>
</evidence>
<keyword evidence="2" id="KW-1133">Transmembrane helix</keyword>
<keyword evidence="2" id="KW-0472">Membrane</keyword>
<dbReference type="PANTHER" id="PTHR42736">
    <property type="entry name" value="PROTEIN-GLUTAMINE GAMMA-GLUTAMYLTRANSFERASE"/>
    <property type="match status" value="1"/>
</dbReference>
<dbReference type="HOGENOM" id="CLU_008359_1_0_11"/>
<dbReference type="AlphaFoldDB" id="A0A099D7C1"/>
<dbReference type="eggNOG" id="COG1305">
    <property type="taxonomic scope" value="Bacteria"/>
</dbReference>
<gene>
    <name evidence="4" type="ORF">CDG81_07800</name>
    <name evidence="5" type="ORF">IL38_08915</name>
</gene>
<dbReference type="Proteomes" id="UP000215043">
    <property type="component" value="Chromosome"/>
</dbReference>
<evidence type="ECO:0000313" key="5">
    <source>
        <dbReference type="EMBL" id="KGI81836.1"/>
    </source>
</evidence>
<dbReference type="Pfam" id="PF01841">
    <property type="entry name" value="Transglut_core"/>
    <property type="match status" value="1"/>
</dbReference>
<dbReference type="Pfam" id="PF13559">
    <property type="entry name" value="DUF4129"/>
    <property type="match status" value="1"/>
</dbReference>
<feature type="transmembrane region" description="Helical" evidence="2">
    <location>
        <begin position="146"/>
        <end position="163"/>
    </location>
</feature>
<keyword evidence="6" id="KW-1185">Reference proteome</keyword>
<dbReference type="SUPFAM" id="SSF54001">
    <property type="entry name" value="Cysteine proteinases"/>
    <property type="match status" value="1"/>
</dbReference>
<feature type="region of interest" description="Disordered" evidence="1">
    <location>
        <begin position="299"/>
        <end position="325"/>
    </location>
</feature>
<dbReference type="EMBL" id="JPMV01000015">
    <property type="protein sequence ID" value="KGI81836.1"/>
    <property type="molecule type" value="Genomic_DNA"/>
</dbReference>
<dbReference type="KEGG" id="aey:CDG81_07800"/>
<feature type="transmembrane region" description="Helical" evidence="2">
    <location>
        <begin position="35"/>
        <end position="53"/>
    </location>
</feature>
<dbReference type="PANTHER" id="PTHR42736:SF1">
    <property type="entry name" value="PROTEIN-GLUTAMINE GAMMA-GLUTAMYLTRANSFERASE"/>
    <property type="match status" value="1"/>
</dbReference>